<keyword evidence="2" id="KW-1185">Reference proteome</keyword>
<accession>A0A0K0KVZ3</accession>
<protein>
    <submittedName>
        <fullName evidence="1">Uncharacterized protein</fullName>
    </submittedName>
</protein>
<dbReference type="RefSeq" id="YP_009213688.1">
    <property type="nucleotide sequence ID" value="NC_028955.1"/>
</dbReference>
<name>A0A0K0KVZ3_9CAUD</name>
<dbReference type="GeneID" id="26640232"/>
<proteinExistence type="predicted"/>
<reference evidence="2" key="1">
    <citation type="submission" date="2014-08" db="EMBL/GenBank/DDBJ databases">
        <authorList>
            <person name="Edwards T."/>
        </authorList>
    </citation>
    <scope>NUCLEOTIDE SEQUENCE [LARGE SCALE GENOMIC DNA]</scope>
</reference>
<evidence type="ECO:0000313" key="1">
    <source>
        <dbReference type="EMBL" id="AIR93513.1"/>
    </source>
</evidence>
<sequence length="72" mass="7753">MAAKGSAAKSASGASMSKYDVEVEKRLTALEAEAHPKCHHGEEDVDTDRLSALEAKVDKLIGKLKKHYGDLD</sequence>
<dbReference type="KEGG" id="vg:26640232"/>
<dbReference type="Proteomes" id="UP000207741">
    <property type="component" value="Segment"/>
</dbReference>
<evidence type="ECO:0000313" key="2">
    <source>
        <dbReference type="Proteomes" id="UP000207741"/>
    </source>
</evidence>
<organism evidence="1 2">
    <name type="scientific">Prochlorococcus phage P-TIM68</name>
    <dbReference type="NCBI Taxonomy" id="1542477"/>
    <lineage>
        <taxon>Viruses</taxon>
        <taxon>Duplodnaviria</taxon>
        <taxon>Heunggongvirae</taxon>
        <taxon>Uroviricota</taxon>
        <taxon>Caudoviricetes</taxon>
        <taxon>Pantevenvirales</taxon>
        <taxon>Kyanoviridae</taxon>
        <taxon>Haifavirus</taxon>
        <taxon>Haifavirus tim68</taxon>
    </lineage>
</organism>
<dbReference type="EMBL" id="KM359505">
    <property type="protein sequence ID" value="AIR93513.1"/>
    <property type="molecule type" value="Genomic_DNA"/>
</dbReference>